<gene>
    <name evidence="5" type="ORF">GCM10010917_18840</name>
</gene>
<comment type="catalytic activity">
    <reaction evidence="3">
        <text>3',5'-cyclic UMP + H2O = UMP + H(+)</text>
        <dbReference type="Rhea" id="RHEA:70575"/>
        <dbReference type="ChEBI" id="CHEBI:15377"/>
        <dbReference type="ChEBI" id="CHEBI:15378"/>
        <dbReference type="ChEBI" id="CHEBI:57865"/>
        <dbReference type="ChEBI" id="CHEBI:184387"/>
    </reaction>
    <physiologicalReaction direction="left-to-right" evidence="3">
        <dbReference type="Rhea" id="RHEA:70576"/>
    </physiologicalReaction>
</comment>
<keyword evidence="6" id="KW-1185">Reference proteome</keyword>
<proteinExistence type="predicted"/>
<dbReference type="SUPFAM" id="SSF56281">
    <property type="entry name" value="Metallo-hydrolase/oxidoreductase"/>
    <property type="match status" value="1"/>
</dbReference>
<feature type="domain" description="Metallo-beta-lactamase" evidence="4">
    <location>
        <begin position="20"/>
        <end position="218"/>
    </location>
</feature>
<accession>A0ABQ1FYB4</accession>
<dbReference type="GO" id="GO:0016787">
    <property type="term" value="F:hydrolase activity"/>
    <property type="evidence" value="ECO:0007669"/>
    <property type="project" value="UniProtKB-KW"/>
</dbReference>
<evidence type="ECO:0000313" key="5">
    <source>
        <dbReference type="EMBL" id="GGA33834.1"/>
    </source>
</evidence>
<evidence type="ECO:0000256" key="2">
    <source>
        <dbReference type="ARBA" id="ARBA00034301"/>
    </source>
</evidence>
<protein>
    <submittedName>
        <fullName evidence="5">MBL fold hydrolase</fullName>
    </submittedName>
</protein>
<sequence length="244" mass="27351">MGLQLQMLGTGNAFAKKNYNNNALLLGDDFTLMIDCGITAPASLYQLGKNFGDIDACLITHIHGDHVGGLEEFGFQCKFIYQKRPVLYIAETLIQPLWENTLKGAMGEEGVDSLDAFFDVRPLKEGQTCELFKGLTVEIFQTPHMPGKNSYSLLLNGDVFYSADMTFLPDLVQKLVNERGVRRIFHECQLTGHGAVHTTLDELKSLPESIKAMISLMHYGDEFEAFEGKTDGMDFLKQHKIYEI</sequence>
<comment type="function">
    <text evidence="2">Counteracts the endogenous Pycsar antiviral defense system. Phosphodiesterase that enables metal-dependent hydrolysis of host cyclic nucleotide Pycsar defense signals such as cCMP and cUMP.</text>
</comment>
<evidence type="ECO:0000256" key="1">
    <source>
        <dbReference type="ARBA" id="ARBA00034221"/>
    </source>
</evidence>
<comment type="caution">
    <text evidence="5">The sequence shown here is derived from an EMBL/GenBank/DDBJ whole genome shotgun (WGS) entry which is preliminary data.</text>
</comment>
<organism evidence="5 6">
    <name type="scientific">Paenibacillus physcomitrellae</name>
    <dbReference type="NCBI Taxonomy" id="1619311"/>
    <lineage>
        <taxon>Bacteria</taxon>
        <taxon>Bacillati</taxon>
        <taxon>Bacillota</taxon>
        <taxon>Bacilli</taxon>
        <taxon>Bacillales</taxon>
        <taxon>Paenibacillaceae</taxon>
        <taxon>Paenibacillus</taxon>
    </lineage>
</organism>
<evidence type="ECO:0000256" key="3">
    <source>
        <dbReference type="ARBA" id="ARBA00048505"/>
    </source>
</evidence>
<dbReference type="SMART" id="SM00849">
    <property type="entry name" value="Lactamase_B"/>
    <property type="match status" value="1"/>
</dbReference>
<dbReference type="Pfam" id="PF23023">
    <property type="entry name" value="Anti-Pycsar_Apyc1"/>
    <property type="match status" value="1"/>
</dbReference>
<dbReference type="EMBL" id="BMHF01000005">
    <property type="protein sequence ID" value="GGA33834.1"/>
    <property type="molecule type" value="Genomic_DNA"/>
</dbReference>
<evidence type="ECO:0000259" key="4">
    <source>
        <dbReference type="SMART" id="SM00849"/>
    </source>
</evidence>
<dbReference type="Gene3D" id="3.60.15.10">
    <property type="entry name" value="Ribonuclease Z/Hydroxyacylglutathione hydrolase-like"/>
    <property type="match status" value="1"/>
</dbReference>
<comment type="catalytic activity">
    <reaction evidence="1">
        <text>3',5'-cyclic CMP + H2O = CMP + H(+)</text>
        <dbReference type="Rhea" id="RHEA:72675"/>
        <dbReference type="ChEBI" id="CHEBI:15377"/>
        <dbReference type="ChEBI" id="CHEBI:15378"/>
        <dbReference type="ChEBI" id="CHEBI:58003"/>
        <dbReference type="ChEBI" id="CHEBI:60377"/>
    </reaction>
    <physiologicalReaction direction="left-to-right" evidence="1">
        <dbReference type="Rhea" id="RHEA:72676"/>
    </physiologicalReaction>
</comment>
<evidence type="ECO:0000313" key="6">
    <source>
        <dbReference type="Proteomes" id="UP000609323"/>
    </source>
</evidence>
<reference evidence="6" key="1">
    <citation type="journal article" date="2019" name="Int. J. Syst. Evol. Microbiol.">
        <title>The Global Catalogue of Microorganisms (GCM) 10K type strain sequencing project: providing services to taxonomists for standard genome sequencing and annotation.</title>
        <authorList>
            <consortium name="The Broad Institute Genomics Platform"/>
            <consortium name="The Broad Institute Genome Sequencing Center for Infectious Disease"/>
            <person name="Wu L."/>
            <person name="Ma J."/>
        </authorList>
    </citation>
    <scope>NUCLEOTIDE SEQUENCE [LARGE SCALE GENOMIC DNA]</scope>
    <source>
        <strain evidence="6">CGMCC 1.15044</strain>
    </source>
</reference>
<name>A0ABQ1FYB4_9BACL</name>
<dbReference type="RefSeq" id="WP_094094894.1">
    <property type="nucleotide sequence ID" value="NZ_BMHF01000005.1"/>
</dbReference>
<keyword evidence="5" id="KW-0378">Hydrolase</keyword>
<dbReference type="Proteomes" id="UP000609323">
    <property type="component" value="Unassembled WGS sequence"/>
</dbReference>
<dbReference type="InterPro" id="IPR036866">
    <property type="entry name" value="RibonucZ/Hydroxyglut_hydro"/>
</dbReference>
<dbReference type="InterPro" id="IPR001279">
    <property type="entry name" value="Metallo-B-lactamas"/>
</dbReference>